<dbReference type="PANTHER" id="PTHR43706">
    <property type="entry name" value="NADH DEHYDROGENASE"/>
    <property type="match status" value="1"/>
</dbReference>
<dbReference type="InterPro" id="IPR054585">
    <property type="entry name" value="NDH2-like_C"/>
</dbReference>
<evidence type="ECO:0000256" key="1">
    <source>
        <dbReference type="ARBA" id="ARBA00005272"/>
    </source>
</evidence>
<evidence type="ECO:0000256" key="7">
    <source>
        <dbReference type="ARBA" id="ARBA00023027"/>
    </source>
</evidence>
<dbReference type="InterPro" id="IPR036188">
    <property type="entry name" value="FAD/NAD-bd_sf"/>
</dbReference>
<feature type="domain" description="External alternative NADH-ubiquinone oxidoreductase-like C-terminal" evidence="11">
    <location>
        <begin position="537"/>
        <end position="598"/>
    </location>
</feature>
<dbReference type="PANTHER" id="PTHR43706:SF47">
    <property type="entry name" value="EXTERNAL NADH-UBIQUINONE OXIDOREDUCTASE 1, MITOCHONDRIAL-RELATED"/>
    <property type="match status" value="1"/>
</dbReference>
<dbReference type="Pfam" id="PF22366">
    <property type="entry name" value="NDH2_C"/>
    <property type="match status" value="1"/>
</dbReference>
<dbReference type="FunCoup" id="A0A1D3CUF2">
    <property type="interactions" value="44"/>
</dbReference>
<name>A0A1D3CUF2_9EIME</name>
<protein>
    <recommendedName>
        <fullName evidence="2">NADH:ubiquinone reductase (non-electrogenic)</fullName>
        <ecNumber evidence="2">1.6.5.9</ecNumber>
    </recommendedName>
</protein>
<dbReference type="AlphaFoldDB" id="A0A1D3CUF2"/>
<dbReference type="InterPro" id="IPR023753">
    <property type="entry name" value="FAD/NAD-binding_dom"/>
</dbReference>
<dbReference type="InterPro" id="IPR045024">
    <property type="entry name" value="NDH-2"/>
</dbReference>
<feature type="domain" description="FAD/NAD(P)-binding" evidence="10">
    <location>
        <begin position="33"/>
        <end position="353"/>
    </location>
</feature>
<evidence type="ECO:0000256" key="4">
    <source>
        <dbReference type="ARBA" id="ARBA00022827"/>
    </source>
</evidence>
<keyword evidence="5" id="KW-0809">Transit peptide</keyword>
<gene>
    <name evidence="12" type="ORF">cyc_06430</name>
</gene>
<evidence type="ECO:0000256" key="6">
    <source>
        <dbReference type="ARBA" id="ARBA00023002"/>
    </source>
</evidence>
<keyword evidence="7" id="KW-0520">NAD</keyword>
<evidence type="ECO:0000256" key="8">
    <source>
        <dbReference type="ARBA" id="ARBA00047599"/>
    </source>
</evidence>
<dbReference type="InParanoid" id="A0A1D3CUF2"/>
<evidence type="ECO:0000256" key="2">
    <source>
        <dbReference type="ARBA" id="ARBA00012637"/>
    </source>
</evidence>
<keyword evidence="6" id="KW-0560">Oxidoreductase</keyword>
<evidence type="ECO:0000313" key="12">
    <source>
        <dbReference type="EMBL" id="OEH74825.1"/>
    </source>
</evidence>
<evidence type="ECO:0000256" key="3">
    <source>
        <dbReference type="ARBA" id="ARBA00022630"/>
    </source>
</evidence>
<organism evidence="12 13">
    <name type="scientific">Cyclospora cayetanensis</name>
    <dbReference type="NCBI Taxonomy" id="88456"/>
    <lineage>
        <taxon>Eukaryota</taxon>
        <taxon>Sar</taxon>
        <taxon>Alveolata</taxon>
        <taxon>Apicomplexa</taxon>
        <taxon>Conoidasida</taxon>
        <taxon>Coccidia</taxon>
        <taxon>Eucoccidiorida</taxon>
        <taxon>Eimeriorina</taxon>
        <taxon>Eimeriidae</taxon>
        <taxon>Cyclospora</taxon>
    </lineage>
</organism>
<evidence type="ECO:0000313" key="13">
    <source>
        <dbReference type="Proteomes" id="UP000095192"/>
    </source>
</evidence>
<reference evidence="12 13" key="1">
    <citation type="journal article" date="2016" name="BMC Genomics">
        <title>Comparative genomics reveals Cyclospora cayetanensis possesses coccidia-like metabolism and invasion components but unique surface antigens.</title>
        <authorList>
            <person name="Liu S."/>
            <person name="Wang L."/>
            <person name="Zheng H."/>
            <person name="Xu Z."/>
            <person name="Roellig D.M."/>
            <person name="Li N."/>
            <person name="Frace M.A."/>
            <person name="Tang K."/>
            <person name="Arrowood M.J."/>
            <person name="Moss D.M."/>
            <person name="Zhang L."/>
            <person name="Feng Y."/>
            <person name="Xiao L."/>
        </authorList>
    </citation>
    <scope>NUCLEOTIDE SEQUENCE [LARGE SCALE GENOMIC DNA]</scope>
    <source>
        <strain evidence="12 13">CHN_HEN01</strain>
    </source>
</reference>
<sequence length="614" mass="66055">MLTALQLRLRLLKLEPSEGDTADTAARGGKRKRVVVAGGGWASASFVRKLDPRQFEVVWISPQDHFSYTPLLPAVCGGSLPVAACTAKLRELLSFGGNTTARGQYHRAFIDAVDLNSKKVICRPTESPGGPGGPLGAPWEEPFDYLVLAVGSSVNTFNIRGVREHALFLRTAEDAQRVRARIGACLEAAASPKISQEARERLLTFVVVGAGPSGVEAAAEIKDYLSSEGKRLYPHISQHFRVLVVEMGPAPLPMYDSKVQEGVKKTFKRRGAAGAGGASAPSTSVESIPTNFVLWASGVRPTELATSIAKGLAAQNRPQRLLVDPSLRVLGTEGLFALGDCCTIAPPLLADHAQQLFEMAVADNKPGSAGTLRGLEGFFCAWPLAARGRSNFENGSFDGEGGGREGGRSGVSRSCISVPPVVQRWRLALAFAFCDQGTDWLLTNGERLSSIFPQLHPKRNKLDKLAPKNHLDLQRFTELLQEIDKRYVSPAPTAQNARQEGQFLALVFNCFMGPGRGAGGAPETAAPQALPAFVENWKGSLCFLGSGTAALQLPFGTYVGGFPFTLLWKLVYLQLQPSVRSCWRCCEGWIQSAVFGRDIACTIPPPPKEAESFL</sequence>
<keyword evidence="4" id="KW-0274">FAD</keyword>
<comment type="catalytic activity">
    <reaction evidence="8">
        <text>a quinone + NADH + H(+) = a quinol + NAD(+)</text>
        <dbReference type="Rhea" id="RHEA:46160"/>
        <dbReference type="ChEBI" id="CHEBI:15378"/>
        <dbReference type="ChEBI" id="CHEBI:24646"/>
        <dbReference type="ChEBI" id="CHEBI:57540"/>
        <dbReference type="ChEBI" id="CHEBI:57945"/>
        <dbReference type="ChEBI" id="CHEBI:132124"/>
        <dbReference type="EC" id="1.6.5.9"/>
    </reaction>
</comment>
<dbReference type="GO" id="GO:0050136">
    <property type="term" value="F:NADH dehydrogenase (quinone) (non-electrogenic) activity"/>
    <property type="evidence" value="ECO:0007669"/>
    <property type="project" value="UniProtKB-EC"/>
</dbReference>
<comment type="similarity">
    <text evidence="1">Belongs to the NADH dehydrogenase family.</text>
</comment>
<evidence type="ECO:0000256" key="5">
    <source>
        <dbReference type="ARBA" id="ARBA00022946"/>
    </source>
</evidence>
<evidence type="ECO:0000256" key="9">
    <source>
        <dbReference type="ARBA" id="ARBA00049010"/>
    </source>
</evidence>
<accession>A0A1D3CUF2</accession>
<dbReference type="VEuPathDB" id="ToxoDB:cyc_06430"/>
<dbReference type="EMBL" id="JROU02001918">
    <property type="protein sequence ID" value="OEH74825.1"/>
    <property type="molecule type" value="Genomic_DNA"/>
</dbReference>
<keyword evidence="13" id="KW-1185">Reference proteome</keyword>
<comment type="catalytic activity">
    <reaction evidence="9">
        <text>a ubiquinone + NADH + H(+) = a ubiquinol + NAD(+)</text>
        <dbReference type="Rhea" id="RHEA:23152"/>
        <dbReference type="Rhea" id="RHEA-COMP:9565"/>
        <dbReference type="Rhea" id="RHEA-COMP:9566"/>
        <dbReference type="ChEBI" id="CHEBI:15378"/>
        <dbReference type="ChEBI" id="CHEBI:16389"/>
        <dbReference type="ChEBI" id="CHEBI:17976"/>
        <dbReference type="ChEBI" id="CHEBI:57540"/>
        <dbReference type="ChEBI" id="CHEBI:57945"/>
    </reaction>
</comment>
<evidence type="ECO:0000259" key="11">
    <source>
        <dbReference type="Pfam" id="PF22366"/>
    </source>
</evidence>
<dbReference type="EC" id="1.6.5.9" evidence="2"/>
<proteinExistence type="inferred from homology"/>
<dbReference type="GO" id="GO:0005739">
    <property type="term" value="C:mitochondrion"/>
    <property type="evidence" value="ECO:0007669"/>
    <property type="project" value="UniProtKB-ARBA"/>
</dbReference>
<dbReference type="Proteomes" id="UP000095192">
    <property type="component" value="Unassembled WGS sequence"/>
</dbReference>
<evidence type="ECO:0000259" key="10">
    <source>
        <dbReference type="Pfam" id="PF07992"/>
    </source>
</evidence>
<dbReference type="SUPFAM" id="SSF51905">
    <property type="entry name" value="FAD/NAD(P)-binding domain"/>
    <property type="match status" value="2"/>
</dbReference>
<comment type="caution">
    <text evidence="12">The sequence shown here is derived from an EMBL/GenBank/DDBJ whole genome shotgun (WGS) entry which is preliminary data.</text>
</comment>
<dbReference type="Gene3D" id="3.50.50.100">
    <property type="match status" value="2"/>
</dbReference>
<dbReference type="VEuPathDB" id="ToxoDB:LOC34622597"/>
<dbReference type="Pfam" id="PF07992">
    <property type="entry name" value="Pyr_redox_2"/>
    <property type="match status" value="1"/>
</dbReference>
<keyword evidence="3" id="KW-0285">Flavoprotein</keyword>